<comment type="caution">
    <text evidence="2">The sequence shown here is derived from an EMBL/GenBank/DDBJ whole genome shotgun (WGS) entry which is preliminary data.</text>
</comment>
<organism evidence="2 3">
    <name type="scientific">Methanobrevibacter curvatus</name>
    <dbReference type="NCBI Taxonomy" id="49547"/>
    <lineage>
        <taxon>Archaea</taxon>
        <taxon>Methanobacteriati</taxon>
        <taxon>Methanobacteriota</taxon>
        <taxon>Methanomada group</taxon>
        <taxon>Methanobacteria</taxon>
        <taxon>Methanobacteriales</taxon>
        <taxon>Methanobacteriaceae</taxon>
        <taxon>Methanobrevibacter</taxon>
    </lineage>
</organism>
<dbReference type="SMART" id="SM00966">
    <property type="entry name" value="SpoVT_AbrB"/>
    <property type="match status" value="1"/>
</dbReference>
<keyword evidence="3" id="KW-1185">Reference proteome</keyword>
<evidence type="ECO:0000259" key="1">
    <source>
        <dbReference type="SMART" id="SM00966"/>
    </source>
</evidence>
<dbReference type="RefSeq" id="WP_245637301.1">
    <property type="nucleotide sequence ID" value="NZ_LWMV01000200.1"/>
</dbReference>
<dbReference type="PATRIC" id="fig|49547.3.peg.1733"/>
<evidence type="ECO:0000313" key="2">
    <source>
        <dbReference type="EMBL" id="KZX10960.1"/>
    </source>
</evidence>
<dbReference type="InterPro" id="IPR037914">
    <property type="entry name" value="SpoVT-AbrB_sf"/>
</dbReference>
<feature type="domain" description="SpoVT-AbrB" evidence="1">
    <location>
        <begin position="5"/>
        <end position="52"/>
    </location>
</feature>
<evidence type="ECO:0000313" key="3">
    <source>
        <dbReference type="Proteomes" id="UP000077245"/>
    </source>
</evidence>
<proteinExistence type="predicted"/>
<dbReference type="GO" id="GO:0003677">
    <property type="term" value="F:DNA binding"/>
    <property type="evidence" value="ECO:0007669"/>
    <property type="project" value="InterPro"/>
</dbReference>
<dbReference type="AlphaFoldDB" id="A0A162FJK9"/>
<protein>
    <recommendedName>
        <fullName evidence="1">SpoVT-AbrB domain-containing protein</fullName>
    </recommendedName>
</protein>
<dbReference type="Gene3D" id="2.10.260.10">
    <property type="match status" value="1"/>
</dbReference>
<dbReference type="EMBL" id="LWMV01000200">
    <property type="protein sequence ID" value="KZX10960.1"/>
    <property type="molecule type" value="Genomic_DNA"/>
</dbReference>
<name>A0A162FJK9_9EURY</name>
<gene>
    <name evidence="2" type="ORF">MBCUR_16250</name>
</gene>
<accession>A0A162FJK9</accession>
<dbReference type="SUPFAM" id="SSF89447">
    <property type="entry name" value="AbrB/MazE/MraZ-like"/>
    <property type="match status" value="1"/>
</dbReference>
<sequence length="79" mass="9276">MTMTTKIYKGFQTVIPSEIRKKLNIEIEDIVEWFMDEKGNINLEFRKKTGFYDIKEMGEAPYNTDAVKLKKMVARGKKP</sequence>
<dbReference type="Proteomes" id="UP000077245">
    <property type="component" value="Unassembled WGS sequence"/>
</dbReference>
<reference evidence="2 3" key="1">
    <citation type="submission" date="2016-04" db="EMBL/GenBank/DDBJ databases">
        <title>Genome sequence of Methanobrevibacter curvatus DSM 11111.</title>
        <authorList>
            <person name="Poehlein A."/>
            <person name="Seedorf H."/>
            <person name="Daniel R."/>
        </authorList>
    </citation>
    <scope>NUCLEOTIDE SEQUENCE [LARGE SCALE GENOMIC DNA]</scope>
    <source>
        <strain evidence="2 3">DSM 11111</strain>
    </source>
</reference>
<dbReference type="Pfam" id="PF04014">
    <property type="entry name" value="MazE_antitoxin"/>
    <property type="match status" value="1"/>
</dbReference>
<dbReference type="InterPro" id="IPR007159">
    <property type="entry name" value="SpoVT-AbrB_dom"/>
</dbReference>